<name>A0A7S3X623_EMIHU</name>
<accession>A0A7S3X623</accession>
<proteinExistence type="predicted"/>
<sequence>MRAAAEETADVVVVHCRRPLSFLAGLLAQLSRQGVRRIRKLVVMSQCGSPVPTSDLRLLAETVRVRTSRNVGRCDHAWLKYILDAYDTLAPLTVFIKDSWGTPSQSLFERLPPEELVRMALEQGFGCAYQAPEWHSAPTLRQFTMSGYLKSHDQSGSNQSRARFRAAIRPWGAWADLMGMSLWIKERPFLPVCYGGGFAATASAVRAVARPVWARMEQSLRRADNIEEGHYMERSWALLLYPRLAPHVWSHLRCVAEGATESGFPFAGALAMCSTAQAAACSASSGQRSIMNRTTG</sequence>
<gene>
    <name evidence="1" type="ORF">EHUX00137_LOCUS45687</name>
</gene>
<dbReference type="EMBL" id="HBIR01058761">
    <property type="protein sequence ID" value="CAE0596646.1"/>
    <property type="molecule type" value="Transcribed_RNA"/>
</dbReference>
<organism evidence="1">
    <name type="scientific">Emiliania huxleyi</name>
    <name type="common">Coccolithophore</name>
    <name type="synonym">Pontosphaera huxleyi</name>
    <dbReference type="NCBI Taxonomy" id="2903"/>
    <lineage>
        <taxon>Eukaryota</taxon>
        <taxon>Haptista</taxon>
        <taxon>Haptophyta</taxon>
        <taxon>Prymnesiophyceae</taxon>
        <taxon>Isochrysidales</taxon>
        <taxon>Noelaerhabdaceae</taxon>
        <taxon>Emiliania</taxon>
    </lineage>
</organism>
<evidence type="ECO:0000313" key="1">
    <source>
        <dbReference type="EMBL" id="CAE0596646.1"/>
    </source>
</evidence>
<dbReference type="AlphaFoldDB" id="A0A7S3X623"/>
<protein>
    <submittedName>
        <fullName evidence="1">Uncharacterized protein</fullName>
    </submittedName>
</protein>
<reference evidence="1" key="1">
    <citation type="submission" date="2021-01" db="EMBL/GenBank/DDBJ databases">
        <authorList>
            <person name="Corre E."/>
            <person name="Pelletier E."/>
            <person name="Niang G."/>
            <person name="Scheremetjew M."/>
            <person name="Finn R."/>
            <person name="Kale V."/>
            <person name="Holt S."/>
            <person name="Cochrane G."/>
            <person name="Meng A."/>
            <person name="Brown T."/>
            <person name="Cohen L."/>
        </authorList>
    </citation>
    <scope>NUCLEOTIDE SEQUENCE</scope>
    <source>
        <strain evidence="1">379</strain>
    </source>
</reference>